<evidence type="ECO:0000313" key="4">
    <source>
        <dbReference type="Proteomes" id="UP000801492"/>
    </source>
</evidence>
<dbReference type="Gene3D" id="3.40.50.1580">
    <property type="entry name" value="Nucleoside phosphorylase domain"/>
    <property type="match status" value="1"/>
</dbReference>
<dbReference type="SUPFAM" id="SSF53167">
    <property type="entry name" value="Purine and uridine phosphorylases"/>
    <property type="match status" value="1"/>
</dbReference>
<comment type="caution">
    <text evidence="3">The sequence shown here is derived from an EMBL/GenBank/DDBJ whole genome shotgun (WGS) entry which is preliminary data.</text>
</comment>
<dbReference type="InterPro" id="IPR035994">
    <property type="entry name" value="Nucleoside_phosphorylase_sf"/>
</dbReference>
<dbReference type="PANTHER" id="PTHR47705">
    <property type="entry name" value="AGAP000321-PA"/>
    <property type="match status" value="1"/>
</dbReference>
<organism evidence="3 4">
    <name type="scientific">Ignelater luminosus</name>
    <name type="common">Cucubano</name>
    <name type="synonym">Pyrophorus luminosus</name>
    <dbReference type="NCBI Taxonomy" id="2038154"/>
    <lineage>
        <taxon>Eukaryota</taxon>
        <taxon>Metazoa</taxon>
        <taxon>Ecdysozoa</taxon>
        <taxon>Arthropoda</taxon>
        <taxon>Hexapoda</taxon>
        <taxon>Insecta</taxon>
        <taxon>Pterygota</taxon>
        <taxon>Neoptera</taxon>
        <taxon>Endopterygota</taxon>
        <taxon>Coleoptera</taxon>
        <taxon>Polyphaga</taxon>
        <taxon>Elateriformia</taxon>
        <taxon>Elateroidea</taxon>
        <taxon>Elateridae</taxon>
        <taxon>Agrypninae</taxon>
        <taxon>Pyrophorini</taxon>
        <taxon>Ignelater</taxon>
    </lineage>
</organism>
<evidence type="ECO:0000259" key="1">
    <source>
        <dbReference type="Pfam" id="PF01048"/>
    </source>
</evidence>
<dbReference type="GO" id="GO:0009116">
    <property type="term" value="P:nucleoside metabolic process"/>
    <property type="evidence" value="ECO:0007669"/>
    <property type="project" value="InterPro"/>
</dbReference>
<feature type="domain" description="Nucleoside phosphorylase" evidence="1">
    <location>
        <begin position="298"/>
        <end position="567"/>
    </location>
</feature>
<accession>A0A8K0CVL6</accession>
<dbReference type="Pfam" id="PF01048">
    <property type="entry name" value="PNP_UDP_1"/>
    <property type="match status" value="1"/>
</dbReference>
<dbReference type="InterPro" id="IPR000845">
    <property type="entry name" value="Nucleoside_phosphorylase_d"/>
</dbReference>
<dbReference type="Pfam" id="PF22979">
    <property type="entry name" value="HTH_69"/>
    <property type="match status" value="1"/>
</dbReference>
<proteinExistence type="predicted"/>
<dbReference type="PANTHER" id="PTHR47705:SF1">
    <property type="entry name" value="PNP_UDP_1 DOMAIN-CONTAINING PROTEIN"/>
    <property type="match status" value="1"/>
</dbReference>
<dbReference type="OrthoDB" id="1577640at2759"/>
<gene>
    <name evidence="3" type="ORF">ILUMI_11685</name>
</gene>
<reference evidence="3" key="1">
    <citation type="submission" date="2019-08" db="EMBL/GenBank/DDBJ databases">
        <title>The genome of the North American firefly Photinus pyralis.</title>
        <authorList>
            <consortium name="Photinus pyralis genome working group"/>
            <person name="Fallon T.R."/>
            <person name="Sander Lower S.E."/>
            <person name="Weng J.-K."/>
        </authorList>
    </citation>
    <scope>NUCLEOTIDE SEQUENCE</scope>
    <source>
        <strain evidence="3">TRF0915ILg1</strain>
        <tissue evidence="3">Whole body</tissue>
    </source>
</reference>
<dbReference type="InterPro" id="IPR055121">
    <property type="entry name" value="HTH_69"/>
</dbReference>
<name>A0A8K0CVL6_IGNLU</name>
<keyword evidence="4" id="KW-1185">Reference proteome</keyword>
<evidence type="ECO:0000259" key="2">
    <source>
        <dbReference type="Pfam" id="PF22979"/>
    </source>
</evidence>
<sequence>MTETSNQEQVVMTPKCKTANSTTLIIERKIVQKTNNEKVHIAGGDHTGIVINKEAATENGVSEPARLSLEFRVFLVSAQTGKHTQESRILRYWFRTIPGDQNQVNDTEQAAVAQEFFRELVSPQEFPRDYVGFIKKIMKLMQHNYQTISKLEVELRQLEEATVPSRPLSADENSLGYIVPLSVEKVLELIESAYPNPITIRDISKDNNWDEEEVAHHMSELQTRGLVKAMDHGAFTRQQSQDTQVTIVKQMPTMASAKQPTIAIITAQYCEKLAVDAMIENKETYVRYTTVGTCSSPTNEAPRPRFGESNVYTLGNIGAHRIVCTKLPSVGHTREAMTAAGNTTTRLLGTFQKVDYVFLVGVGGGVPHYTDYNKHVRLGDVVISCPIKDKYVYLYCESAKKNEKGYDFEIKPYSPSNLNLQKIAQDLKASMDDNLNSLPWLNYLRDGLNILSCQPEPDFRPPSSDTDKLYMSIGERDLIEVAHPVPQDKALKRQEGCPRVHISPIASGRQVVRDDQLRQQFAAHVGALAYDCEFDAVIESILGNCKDSFICVRGISDYKDGTRRKEWQPYASLAAASVMKSIICGMEPPTNV</sequence>
<evidence type="ECO:0008006" key="5">
    <source>
        <dbReference type="Google" id="ProtNLM"/>
    </source>
</evidence>
<feature type="domain" description="Winged helix-turn-helix" evidence="2">
    <location>
        <begin position="179"/>
        <end position="233"/>
    </location>
</feature>
<protein>
    <recommendedName>
        <fullName evidence="5">Nucleoside phosphorylase domain-containing protein</fullName>
    </recommendedName>
</protein>
<dbReference type="EMBL" id="VTPC01006950">
    <property type="protein sequence ID" value="KAF2894485.1"/>
    <property type="molecule type" value="Genomic_DNA"/>
</dbReference>
<dbReference type="AlphaFoldDB" id="A0A8K0CVL6"/>
<dbReference type="Proteomes" id="UP000801492">
    <property type="component" value="Unassembled WGS sequence"/>
</dbReference>
<dbReference type="GO" id="GO:0003824">
    <property type="term" value="F:catalytic activity"/>
    <property type="evidence" value="ECO:0007669"/>
    <property type="project" value="InterPro"/>
</dbReference>
<evidence type="ECO:0000313" key="3">
    <source>
        <dbReference type="EMBL" id="KAF2894485.1"/>
    </source>
</evidence>